<protein>
    <submittedName>
        <fullName evidence="1">Uncharacterized protein</fullName>
    </submittedName>
</protein>
<sequence length="68" mass="7544">MNFEQGKFGFIKAKGLDGSDVWFKPLNLSMRNDSGGVELVFAGPYTLTVQGSVEEYLEFLDPTPPVEE</sequence>
<gene>
    <name evidence="1" type="ORF">BST43_15350</name>
</gene>
<dbReference type="RefSeq" id="WP_054491408.1">
    <property type="nucleotide sequence ID" value="NZ_MVII01000019.1"/>
</dbReference>
<proteinExistence type="predicted"/>
<dbReference type="AlphaFoldDB" id="A0A1X0J108"/>
<dbReference type="OrthoDB" id="9859870at2"/>
<reference evidence="1 2" key="1">
    <citation type="submission" date="2016-12" db="EMBL/GenBank/DDBJ databases">
        <title>The new phylogeny of genus Mycobacterium.</title>
        <authorList>
            <person name="Tortoli E."/>
            <person name="Trovato A."/>
            <person name="Cirillo D.M."/>
        </authorList>
    </citation>
    <scope>NUCLEOTIDE SEQUENCE [LARGE SCALE GENOMIC DNA]</scope>
    <source>
        <strain evidence="1 2">CCUG 66554</strain>
    </source>
</reference>
<organism evidence="1 2">
    <name type="scientific">Mycobacteroides saopaulense</name>
    <dbReference type="NCBI Taxonomy" id="1578165"/>
    <lineage>
        <taxon>Bacteria</taxon>
        <taxon>Bacillati</taxon>
        <taxon>Actinomycetota</taxon>
        <taxon>Actinomycetes</taxon>
        <taxon>Mycobacteriales</taxon>
        <taxon>Mycobacteriaceae</taxon>
        <taxon>Mycobacteroides</taxon>
    </lineage>
</organism>
<comment type="caution">
    <text evidence="1">The sequence shown here is derived from an EMBL/GenBank/DDBJ whole genome shotgun (WGS) entry which is preliminary data.</text>
</comment>
<evidence type="ECO:0000313" key="1">
    <source>
        <dbReference type="EMBL" id="ORB55243.1"/>
    </source>
</evidence>
<name>A0A1X0J108_9MYCO</name>
<dbReference type="Proteomes" id="UP000192434">
    <property type="component" value="Unassembled WGS sequence"/>
</dbReference>
<dbReference type="EMBL" id="MVII01000019">
    <property type="protein sequence ID" value="ORB55243.1"/>
    <property type="molecule type" value="Genomic_DNA"/>
</dbReference>
<accession>A0A1X0J108</accession>
<evidence type="ECO:0000313" key="2">
    <source>
        <dbReference type="Proteomes" id="UP000192434"/>
    </source>
</evidence>